<evidence type="ECO:0000256" key="1">
    <source>
        <dbReference type="SAM" id="MobiDB-lite"/>
    </source>
</evidence>
<reference evidence="2" key="1">
    <citation type="journal article" date="2018" name="Front. Microbiol.">
        <title>Beyond the Limits: tRNA Array Units in Mycobacterium Genomes.</title>
        <authorList>
            <person name="Morgado S.M."/>
            <person name="Vicente A.C."/>
        </authorList>
    </citation>
    <scope>NUCLEOTIDE SEQUENCE</scope>
    <source>
        <strain evidence="2">CBMA 213</strain>
        <plasmid evidence="2">pCBMA213_1</plasmid>
    </source>
</reference>
<dbReference type="AlphaFoldDB" id="A0A343VRP9"/>
<organism evidence="2">
    <name type="scientific">Mycolicibacterium sp. CBMA 213</name>
    <dbReference type="NCBI Taxonomy" id="1968788"/>
    <lineage>
        <taxon>Bacteria</taxon>
        <taxon>Bacillati</taxon>
        <taxon>Actinomycetota</taxon>
        <taxon>Actinomycetes</taxon>
        <taxon>Mycobacteriales</taxon>
        <taxon>Mycobacteriaceae</taxon>
        <taxon>Mycolicibacterium</taxon>
    </lineage>
</organism>
<geneLocation type="plasmid" evidence="2">
    <name>pCBMA213_1</name>
</geneLocation>
<protein>
    <submittedName>
        <fullName evidence="2">Uncharacterized protein</fullName>
    </submittedName>
</protein>
<feature type="compositionally biased region" description="Basic and acidic residues" evidence="1">
    <location>
        <begin position="29"/>
        <end position="48"/>
    </location>
</feature>
<sequence>MRTVPMTLRRRIPQENRYCTESELGQGDNTHEDTTEGTTDEGHVLLRG</sequence>
<gene>
    <name evidence="2" type="ORF">B5P44_p00278</name>
</gene>
<dbReference type="EMBL" id="MF600313">
    <property type="protein sequence ID" value="AVN58573.1"/>
    <property type="molecule type" value="Genomic_DNA"/>
</dbReference>
<keyword evidence="2" id="KW-0614">Plasmid</keyword>
<evidence type="ECO:0000313" key="2">
    <source>
        <dbReference type="EMBL" id="AVN58573.1"/>
    </source>
</evidence>
<proteinExistence type="predicted"/>
<accession>A0A343VRP9</accession>
<feature type="region of interest" description="Disordered" evidence="1">
    <location>
        <begin position="12"/>
        <end position="48"/>
    </location>
</feature>
<name>A0A343VRP9_9MYCO</name>